<feature type="domain" description="TM2" evidence="6">
    <location>
        <begin position="46"/>
        <end position="93"/>
    </location>
</feature>
<evidence type="ECO:0000313" key="8">
    <source>
        <dbReference type="Proteomes" id="UP000658131"/>
    </source>
</evidence>
<gene>
    <name evidence="7" type="ORF">H8717_07965</name>
</gene>
<proteinExistence type="predicted"/>
<dbReference type="Pfam" id="PF05154">
    <property type="entry name" value="TM2"/>
    <property type="match status" value="1"/>
</dbReference>
<dbReference type="EMBL" id="JACRTB010000010">
    <property type="protein sequence ID" value="MBC8576337.1"/>
    <property type="molecule type" value="Genomic_DNA"/>
</dbReference>
<evidence type="ECO:0000313" key="7">
    <source>
        <dbReference type="EMBL" id="MBC8576337.1"/>
    </source>
</evidence>
<feature type="transmembrane region" description="Helical" evidence="5">
    <location>
        <begin position="50"/>
        <end position="68"/>
    </location>
</feature>
<keyword evidence="4 5" id="KW-0472">Membrane</keyword>
<dbReference type="PANTHER" id="PTHR21016:SF25">
    <property type="entry name" value="TM2 DOMAIN-CONTAINING PROTEIN DDB_G0277895-RELATED"/>
    <property type="match status" value="1"/>
</dbReference>
<evidence type="ECO:0000256" key="3">
    <source>
        <dbReference type="ARBA" id="ARBA00022989"/>
    </source>
</evidence>
<evidence type="ECO:0000256" key="1">
    <source>
        <dbReference type="ARBA" id="ARBA00004141"/>
    </source>
</evidence>
<protein>
    <submittedName>
        <fullName evidence="7">TM2 domain-containing protein</fullName>
    </submittedName>
</protein>
<organism evidence="7 8">
    <name type="scientific">Yanshouia hominis</name>
    <dbReference type="NCBI Taxonomy" id="2763673"/>
    <lineage>
        <taxon>Bacteria</taxon>
        <taxon>Bacillati</taxon>
        <taxon>Bacillota</taxon>
        <taxon>Clostridia</taxon>
        <taxon>Eubacteriales</taxon>
        <taxon>Oscillospiraceae</taxon>
        <taxon>Yanshouia</taxon>
    </lineage>
</organism>
<dbReference type="Proteomes" id="UP000658131">
    <property type="component" value="Unassembled WGS sequence"/>
</dbReference>
<name>A0ABR7NIV0_9FIRM</name>
<dbReference type="InterPro" id="IPR050932">
    <property type="entry name" value="TM2D1-3-like"/>
</dbReference>
<feature type="transmembrane region" description="Helical" evidence="5">
    <location>
        <begin position="74"/>
        <end position="95"/>
    </location>
</feature>
<evidence type="ECO:0000256" key="4">
    <source>
        <dbReference type="ARBA" id="ARBA00023136"/>
    </source>
</evidence>
<keyword evidence="8" id="KW-1185">Reference proteome</keyword>
<reference evidence="7 8" key="1">
    <citation type="submission" date="2020-08" db="EMBL/GenBank/DDBJ databases">
        <title>Genome public.</title>
        <authorList>
            <person name="Liu C."/>
            <person name="Sun Q."/>
        </authorList>
    </citation>
    <scope>NUCLEOTIDE SEQUENCE [LARGE SCALE GENOMIC DNA]</scope>
    <source>
        <strain evidence="7 8">BX1</strain>
    </source>
</reference>
<keyword evidence="2 5" id="KW-0812">Transmembrane</keyword>
<accession>A0ABR7NIV0</accession>
<comment type="subcellular location">
    <subcellularLocation>
        <location evidence="1">Membrane</location>
        <topology evidence="1">Multi-pass membrane protein</topology>
    </subcellularLocation>
</comment>
<comment type="caution">
    <text evidence="7">The sequence shown here is derived from an EMBL/GenBank/DDBJ whole genome shotgun (WGS) entry which is preliminary data.</text>
</comment>
<sequence>MDQQKIDMYIMTNQKYYPEEKIIYLKDKLRTMDDEKFSLISTIELKDPTTLLLVSIFLGVLGIDRFMLGDTGMGILKLLTAGCCGILVIIDWFTISKKAKEVNFNKLMSLV</sequence>
<keyword evidence="3 5" id="KW-1133">Transmembrane helix</keyword>
<evidence type="ECO:0000259" key="6">
    <source>
        <dbReference type="Pfam" id="PF05154"/>
    </source>
</evidence>
<dbReference type="InterPro" id="IPR007829">
    <property type="entry name" value="TM2"/>
</dbReference>
<dbReference type="PANTHER" id="PTHR21016">
    <property type="entry name" value="BETA-AMYLOID BINDING PROTEIN-RELATED"/>
    <property type="match status" value="1"/>
</dbReference>
<evidence type="ECO:0000256" key="5">
    <source>
        <dbReference type="SAM" id="Phobius"/>
    </source>
</evidence>
<evidence type="ECO:0000256" key="2">
    <source>
        <dbReference type="ARBA" id="ARBA00022692"/>
    </source>
</evidence>